<feature type="domain" description="LpxI C-terminal" evidence="1">
    <location>
        <begin position="48"/>
        <end position="83"/>
    </location>
</feature>
<proteinExistence type="predicted"/>
<name>A0A927IF15_9BACT</name>
<comment type="caution">
    <text evidence="2">The sequence shown here is derived from an EMBL/GenBank/DDBJ whole genome shotgun (WGS) entry which is preliminary data.</text>
</comment>
<sequence>MAQARRTRVQILSGGFNFNTKRRCGFVCPSLHPDRSFDSSRDNGLVTYRFDVPVFGLRTLEIMAEHNIGTAVLKAGDVIMVEKVPSPATRSKILEVSVRNLSQKGSCTLRQWRIRFLVIG</sequence>
<evidence type="ECO:0000259" key="1">
    <source>
        <dbReference type="Pfam" id="PF06230"/>
    </source>
</evidence>
<dbReference type="Pfam" id="PF06230">
    <property type="entry name" value="LpxI_C"/>
    <property type="match status" value="1"/>
</dbReference>
<organism evidence="2 3">
    <name type="scientific">Pelagicoccus enzymogenes</name>
    <dbReference type="NCBI Taxonomy" id="2773457"/>
    <lineage>
        <taxon>Bacteria</taxon>
        <taxon>Pseudomonadati</taxon>
        <taxon>Verrucomicrobiota</taxon>
        <taxon>Opitutia</taxon>
        <taxon>Puniceicoccales</taxon>
        <taxon>Pelagicoccaceae</taxon>
        <taxon>Pelagicoccus</taxon>
    </lineage>
</organism>
<gene>
    <name evidence="2" type="primary">lpxI</name>
    <name evidence="2" type="ORF">IEN85_09035</name>
</gene>
<protein>
    <submittedName>
        <fullName evidence="2">UDP-2,3-diacylglucosamine diphosphatase LpxI</fullName>
        <ecNumber evidence="2">3.6.1.54</ecNumber>
    </submittedName>
</protein>
<keyword evidence="3" id="KW-1185">Reference proteome</keyword>
<dbReference type="AlphaFoldDB" id="A0A927IF15"/>
<dbReference type="InterPro" id="IPR010415">
    <property type="entry name" value="LpxI_C"/>
</dbReference>
<dbReference type="GO" id="GO:0016787">
    <property type="term" value="F:hydrolase activity"/>
    <property type="evidence" value="ECO:0007669"/>
    <property type="project" value="UniProtKB-KW"/>
</dbReference>
<keyword evidence="2" id="KW-0378">Hydrolase</keyword>
<dbReference type="EC" id="3.6.1.54" evidence="2"/>
<reference evidence="2" key="1">
    <citation type="submission" date="2020-09" db="EMBL/GenBank/DDBJ databases">
        <title>Pelagicoccus enzymogenes sp. nov. with an EPS production, isolated from marine sediment.</title>
        <authorList>
            <person name="Feng X."/>
        </authorList>
    </citation>
    <scope>NUCLEOTIDE SEQUENCE</scope>
    <source>
        <strain evidence="2">NFK12</strain>
    </source>
</reference>
<evidence type="ECO:0000313" key="3">
    <source>
        <dbReference type="Proteomes" id="UP000622317"/>
    </source>
</evidence>
<dbReference type="Proteomes" id="UP000622317">
    <property type="component" value="Unassembled WGS sequence"/>
</dbReference>
<dbReference type="EMBL" id="JACYFG010000009">
    <property type="protein sequence ID" value="MBD5779637.1"/>
    <property type="molecule type" value="Genomic_DNA"/>
</dbReference>
<accession>A0A927IF15</accession>
<evidence type="ECO:0000313" key="2">
    <source>
        <dbReference type="EMBL" id="MBD5779637.1"/>
    </source>
</evidence>
<dbReference type="InterPro" id="IPR043167">
    <property type="entry name" value="LpxI_C_sf"/>
</dbReference>
<dbReference type="Gene3D" id="3.40.140.80">
    <property type="match status" value="1"/>
</dbReference>